<dbReference type="EMBL" id="BSTX01000002">
    <property type="protein sequence ID" value="GLZ77937.1"/>
    <property type="molecule type" value="Genomic_DNA"/>
</dbReference>
<dbReference type="SUPFAM" id="SSF48452">
    <property type="entry name" value="TPR-like"/>
    <property type="match status" value="3"/>
</dbReference>
<dbReference type="Pfam" id="PF03704">
    <property type="entry name" value="BTAD"/>
    <property type="match status" value="1"/>
</dbReference>
<protein>
    <submittedName>
        <fullName evidence="7">SARP family transcriptional regulator</fullName>
    </submittedName>
</protein>
<proteinExistence type="inferred from homology"/>
<evidence type="ECO:0000313" key="7">
    <source>
        <dbReference type="EMBL" id="GLZ77937.1"/>
    </source>
</evidence>
<dbReference type="SMART" id="SM00862">
    <property type="entry name" value="Trans_reg_C"/>
    <property type="match status" value="1"/>
</dbReference>
<dbReference type="Gene3D" id="1.25.40.10">
    <property type="entry name" value="Tetratricopeptide repeat domain"/>
    <property type="match status" value="3"/>
</dbReference>
<dbReference type="Pfam" id="PF13424">
    <property type="entry name" value="TPR_12"/>
    <property type="match status" value="2"/>
</dbReference>
<evidence type="ECO:0000259" key="6">
    <source>
        <dbReference type="SMART" id="SM01043"/>
    </source>
</evidence>
<evidence type="ECO:0000313" key="8">
    <source>
        <dbReference type="Proteomes" id="UP001165079"/>
    </source>
</evidence>
<evidence type="ECO:0000256" key="4">
    <source>
        <dbReference type="ARBA" id="ARBA00023163"/>
    </source>
</evidence>
<keyword evidence="3" id="KW-0238">DNA-binding</keyword>
<feature type="domain" description="OmpR/PhoB-type" evidence="5">
    <location>
        <begin position="15"/>
        <end position="88"/>
    </location>
</feature>
<dbReference type="SMART" id="SM01043">
    <property type="entry name" value="BTAD"/>
    <property type="match status" value="1"/>
</dbReference>
<gene>
    <name evidence="7" type="ORF">Afil01_27440</name>
</gene>
<organism evidence="7 8">
    <name type="scientific">Actinorhabdospora filicis</name>
    <dbReference type="NCBI Taxonomy" id="1785913"/>
    <lineage>
        <taxon>Bacteria</taxon>
        <taxon>Bacillati</taxon>
        <taxon>Actinomycetota</taxon>
        <taxon>Actinomycetes</taxon>
        <taxon>Micromonosporales</taxon>
        <taxon>Micromonosporaceae</taxon>
        <taxon>Actinorhabdospora</taxon>
    </lineage>
</organism>
<name>A0A9W6SL58_9ACTN</name>
<dbReference type="GO" id="GO:0000160">
    <property type="term" value="P:phosphorelay signal transduction system"/>
    <property type="evidence" value="ECO:0007669"/>
    <property type="project" value="InterPro"/>
</dbReference>
<dbReference type="InterPro" id="IPR027417">
    <property type="entry name" value="P-loop_NTPase"/>
</dbReference>
<dbReference type="Gene3D" id="3.40.50.300">
    <property type="entry name" value="P-loop containing nucleotide triphosphate hydrolases"/>
    <property type="match status" value="1"/>
</dbReference>
<dbReference type="InterPro" id="IPR005158">
    <property type="entry name" value="BTAD"/>
</dbReference>
<comment type="similarity">
    <text evidence="1">Belongs to the AfsR/DnrI/RedD regulatory family.</text>
</comment>
<keyword evidence="8" id="KW-1185">Reference proteome</keyword>
<dbReference type="RefSeq" id="WP_285663116.1">
    <property type="nucleotide sequence ID" value="NZ_BSTX01000002.1"/>
</dbReference>
<dbReference type="SUPFAM" id="SSF52540">
    <property type="entry name" value="P-loop containing nucleoside triphosphate hydrolases"/>
    <property type="match status" value="1"/>
</dbReference>
<dbReference type="PANTHER" id="PTHR35807:SF1">
    <property type="entry name" value="TRANSCRIPTIONAL REGULATOR REDD"/>
    <property type="match status" value="1"/>
</dbReference>
<dbReference type="InterPro" id="IPR001867">
    <property type="entry name" value="OmpR/PhoB-type_DNA-bd"/>
</dbReference>
<reference evidence="7" key="1">
    <citation type="submission" date="2023-03" db="EMBL/GenBank/DDBJ databases">
        <title>Actinorhabdospora filicis NBRC 111898.</title>
        <authorList>
            <person name="Ichikawa N."/>
            <person name="Sato H."/>
            <person name="Tonouchi N."/>
        </authorList>
    </citation>
    <scope>NUCLEOTIDE SEQUENCE</scope>
    <source>
        <strain evidence="7">NBRC 111898</strain>
    </source>
</reference>
<keyword evidence="2" id="KW-0805">Transcription regulation</keyword>
<dbReference type="SMART" id="SM00028">
    <property type="entry name" value="TPR"/>
    <property type="match status" value="6"/>
</dbReference>
<dbReference type="SUPFAM" id="SSF46894">
    <property type="entry name" value="C-terminal effector domain of the bipartite response regulators"/>
    <property type="match status" value="1"/>
</dbReference>
<dbReference type="InterPro" id="IPR036388">
    <property type="entry name" value="WH-like_DNA-bd_sf"/>
</dbReference>
<dbReference type="GO" id="GO:0003677">
    <property type="term" value="F:DNA binding"/>
    <property type="evidence" value="ECO:0007669"/>
    <property type="project" value="UniProtKB-KW"/>
</dbReference>
<dbReference type="InterPro" id="IPR016032">
    <property type="entry name" value="Sig_transdc_resp-reg_C-effctor"/>
</dbReference>
<dbReference type="Proteomes" id="UP001165079">
    <property type="component" value="Unassembled WGS sequence"/>
</dbReference>
<dbReference type="InterPro" id="IPR019734">
    <property type="entry name" value="TPR_rpt"/>
</dbReference>
<evidence type="ECO:0000256" key="1">
    <source>
        <dbReference type="ARBA" id="ARBA00005820"/>
    </source>
</evidence>
<dbReference type="AlphaFoldDB" id="A0A9W6SL58"/>
<dbReference type="GO" id="GO:0043531">
    <property type="term" value="F:ADP binding"/>
    <property type="evidence" value="ECO:0007669"/>
    <property type="project" value="InterPro"/>
</dbReference>
<sequence>MFFEALGALRVTRAGAELFHVSARKPRLTLAVLLAEHDRVVGFDRLTDALWDARPPRSARVNLQQYVHVIRAAIGAERVLTRPHGYLLVTDGAVDTAEFTRLAEAGRAALDAGEAREAVRLLDEALGLWRGPAFEGFTDAASIAGHAARLEDRCHDARRARAEAAMLLGEDAGAIPALTALIETRPWDEEACGLLMTALHRRGHQAEALRVFRDLRATLAEELGADPRLELRELHGRILRDHTGPPPPAPPTPGGGFMGRAGCVAAVEGIARGIGARHETIVLIMGMGGIGKTALAVHAMRRMPGLFPGGRIMVNLRGFDPRTPPLTATEALGELLTALRVPAEEMPADLTGRRDVYRELTGRRRLLIVLDNAADAEQVRALVPSGAGCLTLVTSRRRLTGLVAVEGAHPLTLPALDAGEARALLASRVGEERLAAEPAAAREITAICGGLPLALVIIGARAALEPGLPLAAIAAELRSGLAPFTDEDPMADLRAVFGWSRRALSETAADTLALLGAAFGPDISPAAAASLTGLGEPEARAALTELTDAHLLSEESGRYAMHDLVRAYAAELAGALGGDVRERAVRRLLDHCLHGSHAAALAFVPHRMPIPLPPAAEGAAPVAHTGRDAAVAWWHAERAVLLAAVEHAAGAGLHDHAAGLSWSLWDHLRSQNLIREWAGVLRAALPSAARCADPGAEADHHRALGMAHRRLGRFTDAAAHFETALRGFAEAGETIRLGHTHLGLASLMEHLGRWDDAVHHGERALAEYDEAGHATGRGSAMNSLAFFHTHRGEHTRALEYAGHALALQRELGEKRAEALTLDTIATIHMRLGDPAAALAPFAAAAELFAELAETHDLAETLEQAGDACEALGDAEGAAAQWTKAMAVHGDGSADAARLKAKLGDLHRRWRPECRCPGLTCGHDRLP</sequence>
<evidence type="ECO:0000256" key="2">
    <source>
        <dbReference type="ARBA" id="ARBA00023015"/>
    </source>
</evidence>
<dbReference type="GO" id="GO:0006355">
    <property type="term" value="P:regulation of DNA-templated transcription"/>
    <property type="evidence" value="ECO:0007669"/>
    <property type="project" value="InterPro"/>
</dbReference>
<dbReference type="InterPro" id="IPR002182">
    <property type="entry name" value="NB-ARC"/>
</dbReference>
<dbReference type="Gene3D" id="1.10.10.10">
    <property type="entry name" value="Winged helix-like DNA-binding domain superfamily/Winged helix DNA-binding domain"/>
    <property type="match status" value="1"/>
</dbReference>
<dbReference type="InterPro" id="IPR051677">
    <property type="entry name" value="AfsR-DnrI-RedD_regulator"/>
</dbReference>
<evidence type="ECO:0000259" key="5">
    <source>
        <dbReference type="SMART" id="SM00862"/>
    </source>
</evidence>
<evidence type="ECO:0000256" key="3">
    <source>
        <dbReference type="ARBA" id="ARBA00023125"/>
    </source>
</evidence>
<comment type="caution">
    <text evidence="7">The sequence shown here is derived from an EMBL/GenBank/DDBJ whole genome shotgun (WGS) entry which is preliminary data.</text>
</comment>
<keyword evidence="4" id="KW-0804">Transcription</keyword>
<dbReference type="CDD" id="cd15831">
    <property type="entry name" value="BTAD"/>
    <property type="match status" value="1"/>
</dbReference>
<dbReference type="Pfam" id="PF00931">
    <property type="entry name" value="NB-ARC"/>
    <property type="match status" value="1"/>
</dbReference>
<dbReference type="PANTHER" id="PTHR35807">
    <property type="entry name" value="TRANSCRIPTIONAL REGULATOR REDD-RELATED"/>
    <property type="match status" value="1"/>
</dbReference>
<dbReference type="PRINTS" id="PR00364">
    <property type="entry name" value="DISEASERSIST"/>
</dbReference>
<accession>A0A9W6SL58</accession>
<feature type="domain" description="Bacterial transcriptional activator" evidence="6">
    <location>
        <begin position="94"/>
        <end position="239"/>
    </location>
</feature>
<dbReference type="InterPro" id="IPR011990">
    <property type="entry name" value="TPR-like_helical_dom_sf"/>
</dbReference>